<proteinExistence type="predicted"/>
<evidence type="ECO:0000313" key="2">
    <source>
        <dbReference type="Proteomes" id="UP000271650"/>
    </source>
</evidence>
<dbReference type="Proteomes" id="UP000271650">
    <property type="component" value="Chromosome"/>
</dbReference>
<keyword evidence="1" id="KW-0032">Aminotransferase</keyword>
<sequence>MLKINAFSSGHGKSTALAQKTKEMIARRQRLLGPAYELFYQDPLHLVKGDGVWLYDADGKRYLDAYNNVPSVGHCHPLVVEALYRQASMLNTHTRYLHENILNLAEKLLSTMPTNIGHVMFTCTGSEANDLALRVANEYTGGTGVIVTAYSYHGMTMATAALSASMRQNMPINTHARVIPAPMHCKDNSSQVGRIFADNIRKSIGDMRLHGIKPSALLVDTFFTSDGGFYDPAGFLQEATDVIHDAGGLLIADEVQPGYGRSGEFMWGFQRHGVKPDIVTLGKPMGDGHPLAAVAADSQILQQFGANTSYFNTFGGNPVSAAVGLAVLEVIEKENLIENARCSGLAIFQGMEALAKQFMAFGDVRGAGLSIGVDIVGEDNLPDPEYALHLVNRLRSKGVLIGVIGPHANILKIRPPLVFKPEHAQLLLDALEQELRNGR</sequence>
<evidence type="ECO:0000313" key="1">
    <source>
        <dbReference type="EMBL" id="XRI77971.1"/>
    </source>
</evidence>
<protein>
    <submittedName>
        <fullName evidence="1">Aspartate aminotransferase family protein</fullName>
    </submittedName>
</protein>
<name>A0ACD5HQF5_9PROT</name>
<keyword evidence="2" id="KW-1185">Reference proteome</keyword>
<organism evidence="1 2">
    <name type="scientific">Acidithiobacillus sulfuriphilus</name>
    <dbReference type="NCBI Taxonomy" id="1867749"/>
    <lineage>
        <taxon>Bacteria</taxon>
        <taxon>Pseudomonadati</taxon>
        <taxon>Pseudomonadota</taxon>
        <taxon>Acidithiobacillia</taxon>
        <taxon>Acidithiobacillales</taxon>
        <taxon>Acidithiobacillaceae</taxon>
        <taxon>Acidithiobacillus</taxon>
    </lineage>
</organism>
<accession>A0ACD5HQF5</accession>
<dbReference type="EMBL" id="CP127527">
    <property type="protein sequence ID" value="XRI77971.1"/>
    <property type="molecule type" value="Genomic_DNA"/>
</dbReference>
<reference evidence="1 2" key="1">
    <citation type="journal article" date="2019" name="Int. J. Syst. Evol. Microbiol.">
        <title>Acidithiobacillus sulfuriphilus sp. nov.: an extremely acidophilic sulfur-oxidizing chemolithotroph isolated from a neutral pH environment.</title>
        <authorList>
            <person name="Falagan C."/>
            <person name="Moya-Beltran A."/>
            <person name="Castro M."/>
            <person name="Quatrini R."/>
            <person name="Johnson D.B."/>
        </authorList>
    </citation>
    <scope>NUCLEOTIDE SEQUENCE [LARGE SCALE GENOMIC DNA]</scope>
    <source>
        <strain evidence="1 2">CJ-2</strain>
    </source>
</reference>
<gene>
    <name evidence="1" type="ORF">EC580_004670</name>
</gene>
<keyword evidence="1" id="KW-0808">Transferase</keyword>